<dbReference type="EMBL" id="CP058607">
    <property type="protein sequence ID" value="QLG72904.1"/>
    <property type="molecule type" value="Genomic_DNA"/>
</dbReference>
<dbReference type="GeneID" id="59236627"/>
<organism evidence="5 6">
    <name type="scientific">Zygotorulaspora mrakii</name>
    <name type="common">Zygosaccharomyces mrakii</name>
    <dbReference type="NCBI Taxonomy" id="42260"/>
    <lineage>
        <taxon>Eukaryota</taxon>
        <taxon>Fungi</taxon>
        <taxon>Dikarya</taxon>
        <taxon>Ascomycota</taxon>
        <taxon>Saccharomycotina</taxon>
        <taxon>Saccharomycetes</taxon>
        <taxon>Saccharomycetales</taxon>
        <taxon>Saccharomycetaceae</taxon>
        <taxon>Zygotorulaspora</taxon>
    </lineage>
</organism>
<dbReference type="Pfam" id="PF00620">
    <property type="entry name" value="RhoGAP"/>
    <property type="match status" value="1"/>
</dbReference>
<accession>A0A7H9B3D2</accession>
<dbReference type="CDD" id="cd04436">
    <property type="entry name" value="DEP_fRgd2"/>
    <property type="match status" value="1"/>
</dbReference>
<dbReference type="PROSITE" id="PS51741">
    <property type="entry name" value="F_BAR"/>
    <property type="match status" value="1"/>
</dbReference>
<feature type="domain" description="Rho-GAP" evidence="3">
    <location>
        <begin position="475"/>
        <end position="706"/>
    </location>
</feature>
<evidence type="ECO:0000256" key="1">
    <source>
        <dbReference type="PROSITE-ProRule" id="PRU01077"/>
    </source>
</evidence>
<proteinExistence type="predicted"/>
<dbReference type="PANTHER" id="PTHR23065">
    <property type="entry name" value="PROLINE-SERINE-THREONINE PHOSPHATASE INTERACTING PROTEIN 1"/>
    <property type="match status" value="1"/>
</dbReference>
<dbReference type="Pfam" id="PF00610">
    <property type="entry name" value="DEP"/>
    <property type="match status" value="1"/>
</dbReference>
<dbReference type="SMART" id="SM00049">
    <property type="entry name" value="DEP"/>
    <property type="match status" value="1"/>
</dbReference>
<protein>
    <recommendedName>
        <fullName evidence="7">Rho-GAP domain-containing protein</fullName>
    </recommendedName>
</protein>
<feature type="domain" description="F-BAR" evidence="4">
    <location>
        <begin position="1"/>
        <end position="441"/>
    </location>
</feature>
<evidence type="ECO:0000259" key="4">
    <source>
        <dbReference type="PROSITE" id="PS51741"/>
    </source>
</evidence>
<dbReference type="Proteomes" id="UP000509704">
    <property type="component" value="Chromosome 4"/>
</dbReference>
<dbReference type="InterPro" id="IPR001060">
    <property type="entry name" value="FCH_dom"/>
</dbReference>
<evidence type="ECO:0008006" key="7">
    <source>
        <dbReference type="Google" id="ProtNLM"/>
    </source>
</evidence>
<dbReference type="KEGG" id="zmk:HG535_0D06130"/>
<dbReference type="InterPro" id="IPR027267">
    <property type="entry name" value="AH/BAR_dom_sf"/>
</dbReference>
<dbReference type="InterPro" id="IPR031160">
    <property type="entry name" value="F_BAR_dom"/>
</dbReference>
<evidence type="ECO:0000259" key="2">
    <source>
        <dbReference type="PROSITE" id="PS50186"/>
    </source>
</evidence>
<sequence length="721" mass="81983">MPIFADSFWTADYTTGLNVLFEKLYDGCEECDMFIQVFASRMQYEVSYGRQLGSIKSGIDHVDRIDDDPEVTTTTALKELIKQTSNEGSQHLAIASNIEAMALQPFSKWCNDHRKRIEYSEKTLKSNVNNFHKSKKYVSKLEQEYLNKCRQLEDFKLSNFNDEELAAAMEGLKLQKKYEKDIAREQEFQHFGSVGGIAFDFKSMRETLQLLLTKLPKNEYKVPLINFTLQNTNSGGEITKFILENMSLKDIDQAETFGQDLLDLGFLKYCNGVGNTFVNSKKFQYQWKTGAYKFANVAQPFADSESNLPQMEPKISNYIQDFASKISSAPSNSSGHSTPSAITAPAISESEKTLLKMLKDMENYDNRYRHECSKMDLLRCSIEELIVDHLSFMEKCEMDRLKAIKKVTFDFLGAVGNKISALKICIDAMLERESKMDPAADLLHLLSKYRTGVFKPRVLNYNNYYNPGAFQNFGIDLETRCRLDKRMVPSIVTLILSYMDGIYPELASDNVRTAVWIAPVKLSLTHQLRQLLNKGQSNDEKEVISILKQHDNEPSIVASVLKIYLLELPEPLISNDIYDILKVLYAEYSLKPSLSTEEAASSKEKSEDNNEDLINETETNRITGLSATLSSLPKPHIATLDAIISHFYRLIKILKIGENGDEVAVEFTSEISKEFANCIIEVRMPDGNDLGYRIFYDLLTHRKQVFGELKRQGSKSRGGST</sequence>
<dbReference type="CDD" id="cd04399">
    <property type="entry name" value="RhoGAP_fRGD2"/>
    <property type="match status" value="1"/>
</dbReference>
<dbReference type="SMART" id="SM00055">
    <property type="entry name" value="FCH"/>
    <property type="match status" value="1"/>
</dbReference>
<dbReference type="PROSITE" id="PS50186">
    <property type="entry name" value="DEP"/>
    <property type="match status" value="1"/>
</dbReference>
<dbReference type="SMART" id="SM00324">
    <property type="entry name" value="RhoGAP"/>
    <property type="match status" value="1"/>
</dbReference>
<name>A0A7H9B3D2_ZYGMR</name>
<dbReference type="RefSeq" id="XP_037144631.1">
    <property type="nucleotide sequence ID" value="XM_037288736.1"/>
</dbReference>
<dbReference type="SUPFAM" id="SSF48350">
    <property type="entry name" value="GTPase activation domain, GAP"/>
    <property type="match status" value="1"/>
</dbReference>
<evidence type="ECO:0000313" key="6">
    <source>
        <dbReference type="Proteomes" id="UP000509704"/>
    </source>
</evidence>
<dbReference type="GO" id="GO:0005096">
    <property type="term" value="F:GTPase activator activity"/>
    <property type="evidence" value="ECO:0007669"/>
    <property type="project" value="TreeGrafter"/>
</dbReference>
<reference evidence="5 6" key="1">
    <citation type="submission" date="2020-07" db="EMBL/GenBank/DDBJ databases">
        <title>The yeast mating-type switching endonuclease HO is a domesticated member of an unorthodox homing genetic element family.</title>
        <authorList>
            <person name="Coughlan A.Y."/>
            <person name="Lombardi L."/>
            <person name="Braun-Galleani S."/>
            <person name="Martos A.R."/>
            <person name="Galeote V."/>
            <person name="Bigey F."/>
            <person name="Dequin S."/>
            <person name="Byrne K.P."/>
            <person name="Wolfe K.H."/>
        </authorList>
    </citation>
    <scope>NUCLEOTIDE SEQUENCE [LARGE SCALE GENOMIC DNA]</scope>
    <source>
        <strain evidence="5 6">NRRL Y-6702</strain>
    </source>
</reference>
<dbReference type="SUPFAM" id="SSF103657">
    <property type="entry name" value="BAR/IMD domain-like"/>
    <property type="match status" value="1"/>
</dbReference>
<dbReference type="SUPFAM" id="SSF46785">
    <property type="entry name" value="Winged helix' DNA-binding domain"/>
    <property type="match status" value="1"/>
</dbReference>
<dbReference type="GO" id="GO:0007010">
    <property type="term" value="P:cytoskeleton organization"/>
    <property type="evidence" value="ECO:0007669"/>
    <property type="project" value="TreeGrafter"/>
</dbReference>
<dbReference type="GO" id="GO:0005886">
    <property type="term" value="C:plasma membrane"/>
    <property type="evidence" value="ECO:0007669"/>
    <property type="project" value="TreeGrafter"/>
</dbReference>
<evidence type="ECO:0000259" key="3">
    <source>
        <dbReference type="PROSITE" id="PS50238"/>
    </source>
</evidence>
<dbReference type="Pfam" id="PF00611">
    <property type="entry name" value="FCH"/>
    <property type="match status" value="1"/>
</dbReference>
<dbReference type="OrthoDB" id="2155291at2759"/>
<dbReference type="PANTHER" id="PTHR23065:SF17">
    <property type="entry name" value="RHO-GTPASE-ACTIVATING PROTEIN RGD2"/>
    <property type="match status" value="1"/>
</dbReference>
<dbReference type="Gene3D" id="1.10.555.10">
    <property type="entry name" value="Rho GTPase activation protein"/>
    <property type="match status" value="1"/>
</dbReference>
<keyword evidence="6" id="KW-1185">Reference proteome</keyword>
<dbReference type="InterPro" id="IPR008936">
    <property type="entry name" value="Rho_GTPase_activation_prot"/>
</dbReference>
<dbReference type="Gene3D" id="1.20.1270.60">
    <property type="entry name" value="Arfaptin homology (AH) domain/BAR domain"/>
    <property type="match status" value="2"/>
</dbReference>
<dbReference type="InterPro" id="IPR000591">
    <property type="entry name" value="DEP_dom"/>
</dbReference>
<gene>
    <name evidence="5" type="ORF">HG535_0D06130</name>
</gene>
<dbReference type="InterPro" id="IPR036390">
    <property type="entry name" value="WH_DNA-bd_sf"/>
</dbReference>
<evidence type="ECO:0000313" key="5">
    <source>
        <dbReference type="EMBL" id="QLG72904.1"/>
    </source>
</evidence>
<dbReference type="GO" id="GO:0000935">
    <property type="term" value="C:division septum"/>
    <property type="evidence" value="ECO:0007669"/>
    <property type="project" value="TreeGrafter"/>
</dbReference>
<feature type="domain" description="DEP" evidence="2">
    <location>
        <begin position="228"/>
        <end position="296"/>
    </location>
</feature>
<dbReference type="InterPro" id="IPR000198">
    <property type="entry name" value="RhoGAP_dom"/>
</dbReference>
<keyword evidence="1" id="KW-0175">Coiled coil</keyword>
<dbReference type="GO" id="GO:0007264">
    <property type="term" value="P:small GTPase-mediated signal transduction"/>
    <property type="evidence" value="ECO:0007669"/>
    <property type="project" value="TreeGrafter"/>
</dbReference>
<dbReference type="AlphaFoldDB" id="A0A7H9B3D2"/>
<dbReference type="PROSITE" id="PS50238">
    <property type="entry name" value="RHOGAP"/>
    <property type="match status" value="1"/>
</dbReference>
<dbReference type="GO" id="GO:0005737">
    <property type="term" value="C:cytoplasm"/>
    <property type="evidence" value="ECO:0007669"/>
    <property type="project" value="TreeGrafter"/>
</dbReference>